<protein>
    <recommendedName>
        <fullName evidence="3">Lipoprotein</fullName>
    </recommendedName>
</protein>
<comment type="caution">
    <text evidence="1">The sequence shown here is derived from an EMBL/GenBank/DDBJ whole genome shotgun (WGS) entry which is preliminary data.</text>
</comment>
<dbReference type="PROSITE" id="PS51257">
    <property type="entry name" value="PROKAR_LIPOPROTEIN"/>
    <property type="match status" value="1"/>
</dbReference>
<dbReference type="AlphaFoldDB" id="A0A0W0ZNV5"/>
<reference evidence="1 2" key="1">
    <citation type="submission" date="2015-11" db="EMBL/GenBank/DDBJ databases">
        <title>Genomic analysis of 38 Legionella species identifies large and diverse effector repertoires.</title>
        <authorList>
            <person name="Burstein D."/>
            <person name="Amaro F."/>
            <person name="Zusman T."/>
            <person name="Lifshitz Z."/>
            <person name="Cohen O."/>
            <person name="Gilbert J.A."/>
            <person name="Pupko T."/>
            <person name="Shuman H.A."/>
            <person name="Segal G."/>
        </authorList>
    </citation>
    <scope>NUCLEOTIDE SEQUENCE [LARGE SCALE GENOMIC DNA]</scope>
    <source>
        <strain evidence="1 2">ATCC 49180</strain>
    </source>
</reference>
<dbReference type="RefSeq" id="WP_083498125.1">
    <property type="nucleotide sequence ID" value="NZ_CAAAIP010000004.1"/>
</dbReference>
<evidence type="ECO:0008006" key="3">
    <source>
        <dbReference type="Google" id="ProtNLM"/>
    </source>
</evidence>
<keyword evidence="2" id="KW-1185">Reference proteome</keyword>
<proteinExistence type="predicted"/>
<evidence type="ECO:0000313" key="2">
    <source>
        <dbReference type="Proteomes" id="UP000054693"/>
    </source>
</evidence>
<dbReference type="EMBL" id="LNZA01000012">
    <property type="protein sequence ID" value="KTD70911.1"/>
    <property type="molecule type" value="Genomic_DNA"/>
</dbReference>
<gene>
    <name evidence="1" type="ORF">Ltuc_2922</name>
</gene>
<sequence length="127" mass="14892">MNRLMLAVTVLGTVSLVTGCARDRVYYTPTNTTPVYTTKTYTKTYYTPATKTKTYYTSAVKSNYTPGYTKTYYTPAYRTPVYVRSVRYQTSPYWDIDYYNDSDAYYYGYDDLGNVGYWGMYNSYQVY</sequence>
<dbReference type="STRING" id="40335.Ltuc_2922"/>
<organism evidence="1 2">
    <name type="scientific">Legionella tucsonensis</name>
    <dbReference type="NCBI Taxonomy" id="40335"/>
    <lineage>
        <taxon>Bacteria</taxon>
        <taxon>Pseudomonadati</taxon>
        <taxon>Pseudomonadota</taxon>
        <taxon>Gammaproteobacteria</taxon>
        <taxon>Legionellales</taxon>
        <taxon>Legionellaceae</taxon>
        <taxon>Legionella</taxon>
    </lineage>
</organism>
<dbReference type="PATRIC" id="fig|40335.7.peg.3125"/>
<accession>A0A0W0ZNV5</accession>
<name>A0A0W0ZNV5_9GAMM</name>
<evidence type="ECO:0000313" key="1">
    <source>
        <dbReference type="EMBL" id="KTD70911.1"/>
    </source>
</evidence>
<dbReference type="Proteomes" id="UP000054693">
    <property type="component" value="Unassembled WGS sequence"/>
</dbReference>